<dbReference type="AlphaFoldDB" id="A0AAV2TP29"/>
<dbReference type="EMBL" id="CAXLJL010000467">
    <property type="protein sequence ID" value="CAL5138004.1"/>
    <property type="molecule type" value="Genomic_DNA"/>
</dbReference>
<comment type="caution">
    <text evidence="1">The sequence shown here is derived from an EMBL/GenBank/DDBJ whole genome shotgun (WGS) entry which is preliminary data.</text>
</comment>
<proteinExistence type="predicted"/>
<accession>A0AAV2TP29</accession>
<dbReference type="Proteomes" id="UP001497525">
    <property type="component" value="Unassembled WGS sequence"/>
</dbReference>
<organism evidence="1 2">
    <name type="scientific">Calicophoron daubneyi</name>
    <name type="common">Rumen fluke</name>
    <name type="synonym">Paramphistomum daubneyi</name>
    <dbReference type="NCBI Taxonomy" id="300641"/>
    <lineage>
        <taxon>Eukaryota</taxon>
        <taxon>Metazoa</taxon>
        <taxon>Spiralia</taxon>
        <taxon>Lophotrochozoa</taxon>
        <taxon>Platyhelminthes</taxon>
        <taxon>Trematoda</taxon>
        <taxon>Digenea</taxon>
        <taxon>Plagiorchiida</taxon>
        <taxon>Pronocephalata</taxon>
        <taxon>Paramphistomoidea</taxon>
        <taxon>Paramphistomidae</taxon>
        <taxon>Calicophoron</taxon>
    </lineage>
</organism>
<gene>
    <name evidence="1" type="ORF">CDAUBV1_LOCUS12522</name>
</gene>
<protein>
    <submittedName>
        <fullName evidence="1">Uncharacterized protein</fullName>
    </submittedName>
</protein>
<sequence length="164" mass="18433">MITSIGSGVRRRSSSLSSIPIYIGSDDEAYWSLSSSRKTSTEQKTKDEEDLGKVQSANQSLICPNAFFKLVKQDDMTKYSNETLTPGEEPTHRAFRSYSLAINPNTGRRASISLPEVRLSSEALVSRLSLVGDELEENFRKIQLPHWLERRRFSILSPFSSQGT</sequence>
<name>A0AAV2TP29_CALDB</name>
<evidence type="ECO:0000313" key="1">
    <source>
        <dbReference type="EMBL" id="CAL5138004.1"/>
    </source>
</evidence>
<reference evidence="1" key="1">
    <citation type="submission" date="2024-06" db="EMBL/GenBank/DDBJ databases">
        <authorList>
            <person name="Liu X."/>
            <person name="Lenzi L."/>
            <person name="Haldenby T S."/>
            <person name="Uol C."/>
        </authorList>
    </citation>
    <scope>NUCLEOTIDE SEQUENCE</scope>
</reference>
<evidence type="ECO:0000313" key="2">
    <source>
        <dbReference type="Proteomes" id="UP001497525"/>
    </source>
</evidence>